<keyword evidence="2" id="KW-1185">Reference proteome</keyword>
<accession>A0AAQ1P740</accession>
<evidence type="ECO:0008006" key="3">
    <source>
        <dbReference type="Google" id="ProtNLM"/>
    </source>
</evidence>
<dbReference type="Proteomes" id="UP000294335">
    <property type="component" value="Unassembled WGS sequence"/>
</dbReference>
<reference evidence="1 2" key="1">
    <citation type="submission" date="2018-02" db="EMBL/GenBank/DDBJ databases">
        <authorList>
            <person name="Dubost A."/>
        </authorList>
    </citation>
    <scope>NUCLEOTIDE SEQUENCE [LARGE SCALE GENOMIC DNA]</scope>
    <source>
        <strain evidence="2">JV551A3</strain>
    </source>
</reference>
<name>A0AAQ1P740_9PSED</name>
<dbReference type="AlphaFoldDB" id="A0AAQ1P740"/>
<dbReference type="RefSeq" id="WP_133971965.1">
    <property type="nucleotide sequence ID" value="NZ_OPYN01000108.1"/>
</dbReference>
<dbReference type="PROSITE" id="PS51257">
    <property type="entry name" value="PROKAR_LIPOPROTEIN"/>
    <property type="match status" value="1"/>
</dbReference>
<comment type="caution">
    <text evidence="1">The sequence shown here is derived from an EMBL/GenBank/DDBJ whole genome shotgun (WGS) entry which is preliminary data.</text>
</comment>
<proteinExistence type="predicted"/>
<evidence type="ECO:0000313" key="2">
    <source>
        <dbReference type="Proteomes" id="UP000294335"/>
    </source>
</evidence>
<evidence type="ECO:0000313" key="1">
    <source>
        <dbReference type="EMBL" id="SPO60997.1"/>
    </source>
</evidence>
<gene>
    <name evidence="1" type="ORF">JV551A3_V1_1080086</name>
</gene>
<dbReference type="EMBL" id="OPYN01000108">
    <property type="protein sequence ID" value="SPO60997.1"/>
    <property type="molecule type" value="Genomic_DNA"/>
</dbReference>
<sequence>MRIAPVLLYALVVTGCSINTGNDDSQPETAKPPQVHHAANFGPTGAEAVRQLKAWYENTSADCGGPDKPAHLCSGILLRATDTNPAFYPWDPSPGAIRLGGVSFSWLRRDQTFSRTWENWNGFVFYPNQAIPDGKIKTIKVLCTFPINANTWERPTLQGCGAMPDEPDTDTCQSLGIDSASHWLEKYGRTATLSKVCGWDVRDGSGDTAAWFKMSLDAHQGLTGLARETFNELMLSTWNTGEGADLPLHSFFYPARSLESRAKARVDQARYREAYKITLPLIRMAFPVLAQDTTVISFLESDQADSVALPVHVDFEDLPTGSPLDVVSGGYGFETSVSKRVEISNADQGIPHLSGNYLLLDNLVRFPIDAVVDAKEARKVEFSWACNSYCVVLEERSGRETVLVKDEHIGPMQSGRLTLEVEAPETLRLMSSMEDGALMALDNLSIQ</sequence>
<protein>
    <recommendedName>
        <fullName evidence="3">Lipoprotein</fullName>
    </recommendedName>
</protein>
<organism evidence="1 2">
    <name type="scientific">Pseudomonas inefficax</name>
    <dbReference type="NCBI Taxonomy" id="2078786"/>
    <lineage>
        <taxon>Bacteria</taxon>
        <taxon>Pseudomonadati</taxon>
        <taxon>Pseudomonadota</taxon>
        <taxon>Gammaproteobacteria</taxon>
        <taxon>Pseudomonadales</taxon>
        <taxon>Pseudomonadaceae</taxon>
        <taxon>Pseudomonas</taxon>
    </lineage>
</organism>